<dbReference type="Proteomes" id="UP000325787">
    <property type="component" value="Chromosome"/>
</dbReference>
<feature type="region of interest" description="Disordered" evidence="1">
    <location>
        <begin position="33"/>
        <end position="102"/>
    </location>
</feature>
<proteinExistence type="predicted"/>
<evidence type="ECO:0000313" key="3">
    <source>
        <dbReference type="Proteomes" id="UP000325787"/>
    </source>
</evidence>
<organism evidence="2 3">
    <name type="scientific">Saccharothrix syringae</name>
    <name type="common">Nocardiopsis syringae</name>
    <dbReference type="NCBI Taxonomy" id="103733"/>
    <lineage>
        <taxon>Bacteria</taxon>
        <taxon>Bacillati</taxon>
        <taxon>Actinomycetota</taxon>
        <taxon>Actinomycetes</taxon>
        <taxon>Pseudonocardiales</taxon>
        <taxon>Pseudonocardiaceae</taxon>
        <taxon>Saccharothrix</taxon>
    </lineage>
</organism>
<dbReference type="EMBL" id="CP034550">
    <property type="protein sequence ID" value="QFZ17199.1"/>
    <property type="molecule type" value="Genomic_DNA"/>
</dbReference>
<sequence length="102" mass="10765">MSARKTYDLCPGSPSARARTSGLEPVLCFRSAARRGGPVPAPRPARDGRPGPAIGGVRRRPLRRGGRPVGGSRHRRRGGERPIGASGTKRANGPAGHRREQG</sequence>
<evidence type="ECO:0000256" key="1">
    <source>
        <dbReference type="SAM" id="MobiDB-lite"/>
    </source>
</evidence>
<protein>
    <submittedName>
        <fullName evidence="2">Uncharacterized protein</fullName>
    </submittedName>
</protein>
<dbReference type="KEGG" id="ssyi:EKG83_06730"/>
<evidence type="ECO:0000313" key="2">
    <source>
        <dbReference type="EMBL" id="QFZ17199.1"/>
    </source>
</evidence>
<dbReference type="AlphaFoldDB" id="A0A5Q0GTA6"/>
<gene>
    <name evidence="2" type="ORF">EKG83_06730</name>
</gene>
<keyword evidence="3" id="KW-1185">Reference proteome</keyword>
<reference evidence="3" key="1">
    <citation type="journal article" date="2021" name="Curr. Microbiol.">
        <title>Complete genome of nocamycin-producing strain Saccharothrix syringae NRRL B-16468 reveals the biosynthetic potential for secondary metabolites.</title>
        <authorList>
            <person name="Mo X."/>
            <person name="Yang S."/>
        </authorList>
    </citation>
    <scope>NUCLEOTIDE SEQUENCE [LARGE SCALE GENOMIC DNA]</scope>
    <source>
        <strain evidence="3">ATCC 51364 / DSM 43886 / JCM 6844 / KCTC 9398 / NBRC 14523 / NRRL B-16468 / INA 2240</strain>
    </source>
</reference>
<feature type="region of interest" description="Disordered" evidence="1">
    <location>
        <begin position="1"/>
        <end position="21"/>
    </location>
</feature>
<feature type="compositionally biased region" description="Basic residues" evidence="1">
    <location>
        <begin position="57"/>
        <end position="78"/>
    </location>
</feature>
<accession>A0A5Q0GTA6</accession>
<name>A0A5Q0GTA6_SACSY</name>